<evidence type="ECO:0000313" key="2">
    <source>
        <dbReference type="Proteomes" id="UP001519460"/>
    </source>
</evidence>
<reference evidence="1 2" key="1">
    <citation type="journal article" date="2023" name="Sci. Data">
        <title>Genome assembly of the Korean intertidal mud-creeper Batillaria attramentaria.</title>
        <authorList>
            <person name="Patra A.K."/>
            <person name="Ho P.T."/>
            <person name="Jun S."/>
            <person name="Lee S.J."/>
            <person name="Kim Y."/>
            <person name="Won Y.J."/>
        </authorList>
    </citation>
    <scope>NUCLEOTIDE SEQUENCE [LARGE SCALE GENOMIC DNA]</scope>
    <source>
        <strain evidence="1">Wonlab-2016</strain>
    </source>
</reference>
<gene>
    <name evidence="1" type="ORF">BaRGS_00033878</name>
</gene>
<comment type="caution">
    <text evidence="1">The sequence shown here is derived from an EMBL/GenBank/DDBJ whole genome shotgun (WGS) entry which is preliminary data.</text>
</comment>
<name>A0ABD0JJ31_9CAEN</name>
<feature type="non-terminal residue" evidence="1">
    <location>
        <position position="1"/>
    </location>
</feature>
<evidence type="ECO:0000313" key="1">
    <source>
        <dbReference type="EMBL" id="KAK7474876.1"/>
    </source>
</evidence>
<accession>A0ABD0JJ31</accession>
<keyword evidence="2" id="KW-1185">Reference proteome</keyword>
<proteinExistence type="predicted"/>
<dbReference type="EMBL" id="JACVVK020000422">
    <property type="protein sequence ID" value="KAK7474876.1"/>
    <property type="molecule type" value="Genomic_DNA"/>
</dbReference>
<sequence length="57" mass="6531">ELQESAFYFVWNKQRDKISRKNPTKNVLEGGMQIPDIQKQVKALTSFQDSGDTTKVS</sequence>
<protein>
    <submittedName>
        <fullName evidence="1">Uncharacterized protein</fullName>
    </submittedName>
</protein>
<dbReference type="AlphaFoldDB" id="A0ABD0JJ31"/>
<dbReference type="Proteomes" id="UP001519460">
    <property type="component" value="Unassembled WGS sequence"/>
</dbReference>
<organism evidence="1 2">
    <name type="scientific">Batillaria attramentaria</name>
    <dbReference type="NCBI Taxonomy" id="370345"/>
    <lineage>
        <taxon>Eukaryota</taxon>
        <taxon>Metazoa</taxon>
        <taxon>Spiralia</taxon>
        <taxon>Lophotrochozoa</taxon>
        <taxon>Mollusca</taxon>
        <taxon>Gastropoda</taxon>
        <taxon>Caenogastropoda</taxon>
        <taxon>Sorbeoconcha</taxon>
        <taxon>Cerithioidea</taxon>
        <taxon>Batillariidae</taxon>
        <taxon>Batillaria</taxon>
    </lineage>
</organism>